<proteinExistence type="predicted"/>
<evidence type="ECO:0000313" key="3">
    <source>
        <dbReference type="EMBL" id="MRH80943.1"/>
    </source>
</evidence>
<dbReference type="Gene3D" id="3.90.70.10">
    <property type="entry name" value="Cysteine proteinases"/>
    <property type="match status" value="1"/>
</dbReference>
<gene>
    <name evidence="3" type="ORF">GIX77_09235</name>
</gene>
<reference evidence="3 4" key="1">
    <citation type="submission" date="2019-11" db="EMBL/GenBank/DDBJ databases">
        <title>Draft genome sequence of 12 host-associated Lactobacillus reuteri rodent strains.</title>
        <authorList>
            <person name="Zhang S."/>
            <person name="Ozcam M."/>
            <person name="Van Pijkeren J.P."/>
        </authorList>
    </citation>
    <scope>NUCLEOTIDE SEQUENCE [LARGE SCALE GENOMIC DNA]</scope>
    <source>
        <strain evidence="3 4">CR</strain>
    </source>
</reference>
<accession>A0A7X2KJB3</accession>
<dbReference type="InterPro" id="IPR022263">
    <property type="entry name" value="KxYKxGKxW"/>
</dbReference>
<dbReference type="Gene3D" id="2.10.270.10">
    <property type="entry name" value="Cholin Binding"/>
    <property type="match status" value="3"/>
</dbReference>
<evidence type="ECO:0000256" key="1">
    <source>
        <dbReference type="ARBA" id="ARBA00022729"/>
    </source>
</evidence>
<dbReference type="SUPFAM" id="SSF69360">
    <property type="entry name" value="Cell wall binding repeat"/>
    <property type="match status" value="1"/>
</dbReference>
<evidence type="ECO:0000259" key="2">
    <source>
        <dbReference type="Pfam" id="PF13529"/>
    </source>
</evidence>
<dbReference type="Proteomes" id="UP000470878">
    <property type="component" value="Unassembled WGS sequence"/>
</dbReference>
<comment type="caution">
    <text evidence="3">The sequence shown here is derived from an EMBL/GenBank/DDBJ whole genome shotgun (WGS) entry which is preliminary data.</text>
</comment>
<feature type="domain" description="Peptidase C39-like" evidence="2">
    <location>
        <begin position="352"/>
        <end position="487"/>
    </location>
</feature>
<dbReference type="EMBL" id="WJMX01000019">
    <property type="protein sequence ID" value="MRH80943.1"/>
    <property type="molecule type" value="Genomic_DNA"/>
</dbReference>
<sequence length="529" mass="59077">MGESKHFKLYKSGKNWCVMAIATLGITLGLTGIANADTNTISTPIETTQAQTDASEKVSAQLGDTSTNAQTVTENASSAQADSNTSLVTNSNDNNKVGVDTFKTVTPIVDEKASTPVQPQSETVKDGWVKEEKGWTYYTNGTTNTGRAYSYLPTITANGKGTGSNWYLTDNGVVQSGVQQWADTYYDFDPTTYLRVDNNYVQSQWGDWYLFGNDGRILSKVQQWAGTYYYFDPVTYLRVDNDYRQSQWGDWYLFGNDGRILTKVQQWAGTYYYFDPVTYLRVDNDYRQSQWGDWYMFGPDGRIISGFINWNGSLYFFDPTTYLKLTNTYFNGNGYWNNWDTYWADNNGIVHGVHYFSQFTPVWAGWGCAGAALTMLLSIHNIWPGVGNVIAGIPQGGNGGQIGNPYNGAGFRRVIQPGALAAYGRRWYGEIADCTGASISQIVNTVLSGHPVLYYGYSPYDAGGTRNHCKIIYGYNRNNGYFHVYDPCYGNGGWGAYSEGRTAYDRGYNAWINWGQLASEYAGQAVSIY</sequence>
<organism evidence="3 4">
    <name type="scientific">Limosilactobacillus reuteri</name>
    <name type="common">Lactobacillus reuteri</name>
    <dbReference type="NCBI Taxonomy" id="1598"/>
    <lineage>
        <taxon>Bacteria</taxon>
        <taxon>Bacillati</taxon>
        <taxon>Bacillota</taxon>
        <taxon>Bacilli</taxon>
        <taxon>Lactobacillales</taxon>
        <taxon>Lactobacillaceae</taxon>
        <taxon>Limosilactobacillus</taxon>
    </lineage>
</organism>
<dbReference type="Pfam" id="PF13529">
    <property type="entry name" value="Peptidase_C39_2"/>
    <property type="match status" value="1"/>
</dbReference>
<dbReference type="RefSeq" id="WP_153703540.1">
    <property type="nucleotide sequence ID" value="NZ_WJMX01000019.1"/>
</dbReference>
<dbReference type="Pfam" id="PF19258">
    <property type="entry name" value="KxYKxGKxW_sig"/>
    <property type="match status" value="1"/>
</dbReference>
<dbReference type="InterPro" id="IPR039564">
    <property type="entry name" value="Peptidase_C39-like"/>
</dbReference>
<dbReference type="AlphaFoldDB" id="A0A7X2KJB3"/>
<evidence type="ECO:0000313" key="4">
    <source>
        <dbReference type="Proteomes" id="UP000470878"/>
    </source>
</evidence>
<name>A0A7X2KJB3_LIMRT</name>
<keyword evidence="1" id="KW-0732">Signal</keyword>
<protein>
    <submittedName>
        <fullName evidence="3">Mannosyl-glycoprotein endo-beta-N-acetylglucosamidase</fullName>
    </submittedName>
</protein>
<dbReference type="NCBIfam" id="TIGR03715">
    <property type="entry name" value="KxYKxGKxW"/>
    <property type="match status" value="1"/>
</dbReference>